<evidence type="ECO:0000313" key="2">
    <source>
        <dbReference type="Proteomes" id="UP001062165"/>
    </source>
</evidence>
<name>A0ABY6CWU4_9BACT</name>
<accession>A0ABY6CWU4</accession>
<keyword evidence="2" id="KW-1185">Reference proteome</keyword>
<protein>
    <submittedName>
        <fullName evidence="1">Uncharacterized protein</fullName>
    </submittedName>
</protein>
<sequence length="46" mass="5006">MRVIKTANKSPIIIDGSSHDHFGICSILQVAQHSGYELTNGHITSQ</sequence>
<reference evidence="1" key="1">
    <citation type="submission" date="2022-10" db="EMBL/GenBank/DDBJ databases">
        <title>Comparative genomics and taxonomic characterization of three novel marine species of genus Reichenbachiella exhibiting antioxidant and polysaccharide degradation activities.</title>
        <authorList>
            <person name="Muhammad N."/>
            <person name="Lee Y.-J."/>
            <person name="Ko J."/>
            <person name="Kim S.-G."/>
        </authorList>
    </citation>
    <scope>NUCLEOTIDE SEQUENCE</scope>
    <source>
        <strain evidence="1">Wsw4-B4</strain>
    </source>
</reference>
<evidence type="ECO:0000313" key="1">
    <source>
        <dbReference type="EMBL" id="UXX78189.1"/>
    </source>
</evidence>
<proteinExistence type="predicted"/>
<organism evidence="1 2">
    <name type="scientific">Reichenbachiella carrageenanivorans</name>
    <dbReference type="NCBI Taxonomy" id="2979869"/>
    <lineage>
        <taxon>Bacteria</taxon>
        <taxon>Pseudomonadati</taxon>
        <taxon>Bacteroidota</taxon>
        <taxon>Cytophagia</taxon>
        <taxon>Cytophagales</taxon>
        <taxon>Reichenbachiellaceae</taxon>
        <taxon>Reichenbachiella</taxon>
    </lineage>
</organism>
<dbReference type="EMBL" id="CP106735">
    <property type="protein sequence ID" value="UXX78189.1"/>
    <property type="molecule type" value="Genomic_DNA"/>
</dbReference>
<dbReference type="Proteomes" id="UP001062165">
    <property type="component" value="Chromosome"/>
</dbReference>
<gene>
    <name evidence="1" type="ORF">N7E81_12545</name>
</gene>
<dbReference type="RefSeq" id="WP_263049935.1">
    <property type="nucleotide sequence ID" value="NZ_CP106735.1"/>
</dbReference>